<feature type="region of interest" description="Disordered" evidence="1">
    <location>
        <begin position="26"/>
        <end position="56"/>
    </location>
</feature>
<dbReference type="EMBL" id="QPFP01000005">
    <property type="protein sequence ID" value="TEB36578.1"/>
    <property type="molecule type" value="Genomic_DNA"/>
</dbReference>
<accession>A0A4Y7TRQ2</accession>
<gene>
    <name evidence="2" type="ORF">FA13DRAFT_1705891</name>
</gene>
<sequence length="205" mass="21985">MGRLGLCTISQGLGSFGMEAPLIAPQSAETQRRPTASTGQGQAPPGLTKCTDIASASSAPSPITKVLLSSNHSEVDNFDPGPSPGRLEPRGVNDGTVSDFTSEHITNANLVHTIGTNRYCTPASALVNLEERRLTPPERVRSEVDADRRTVAQEQGMQTTGGRPKAWCPTVPNQCNRTPNLLSTEPLARGAIQRIIAQLLYFYYV</sequence>
<dbReference type="Proteomes" id="UP000298030">
    <property type="component" value="Unassembled WGS sequence"/>
</dbReference>
<evidence type="ECO:0000256" key="1">
    <source>
        <dbReference type="SAM" id="MobiDB-lite"/>
    </source>
</evidence>
<organism evidence="2 3">
    <name type="scientific">Coprinellus micaceus</name>
    <name type="common">Glistening ink-cap mushroom</name>
    <name type="synonym">Coprinus micaceus</name>
    <dbReference type="NCBI Taxonomy" id="71717"/>
    <lineage>
        <taxon>Eukaryota</taxon>
        <taxon>Fungi</taxon>
        <taxon>Dikarya</taxon>
        <taxon>Basidiomycota</taxon>
        <taxon>Agaricomycotina</taxon>
        <taxon>Agaricomycetes</taxon>
        <taxon>Agaricomycetidae</taxon>
        <taxon>Agaricales</taxon>
        <taxon>Agaricineae</taxon>
        <taxon>Psathyrellaceae</taxon>
        <taxon>Coprinellus</taxon>
    </lineage>
</organism>
<feature type="compositionally biased region" description="Polar residues" evidence="1">
    <location>
        <begin position="27"/>
        <end position="41"/>
    </location>
</feature>
<reference evidence="2 3" key="1">
    <citation type="journal article" date="2019" name="Nat. Ecol. Evol.">
        <title>Megaphylogeny resolves global patterns of mushroom evolution.</title>
        <authorList>
            <person name="Varga T."/>
            <person name="Krizsan K."/>
            <person name="Foldi C."/>
            <person name="Dima B."/>
            <person name="Sanchez-Garcia M."/>
            <person name="Sanchez-Ramirez S."/>
            <person name="Szollosi G.J."/>
            <person name="Szarkandi J.G."/>
            <person name="Papp V."/>
            <person name="Albert L."/>
            <person name="Andreopoulos W."/>
            <person name="Angelini C."/>
            <person name="Antonin V."/>
            <person name="Barry K.W."/>
            <person name="Bougher N.L."/>
            <person name="Buchanan P."/>
            <person name="Buyck B."/>
            <person name="Bense V."/>
            <person name="Catcheside P."/>
            <person name="Chovatia M."/>
            <person name="Cooper J."/>
            <person name="Damon W."/>
            <person name="Desjardin D."/>
            <person name="Finy P."/>
            <person name="Geml J."/>
            <person name="Haridas S."/>
            <person name="Hughes K."/>
            <person name="Justo A."/>
            <person name="Karasinski D."/>
            <person name="Kautmanova I."/>
            <person name="Kiss B."/>
            <person name="Kocsube S."/>
            <person name="Kotiranta H."/>
            <person name="LaButti K.M."/>
            <person name="Lechner B.E."/>
            <person name="Liimatainen K."/>
            <person name="Lipzen A."/>
            <person name="Lukacs Z."/>
            <person name="Mihaltcheva S."/>
            <person name="Morgado L.N."/>
            <person name="Niskanen T."/>
            <person name="Noordeloos M.E."/>
            <person name="Ohm R.A."/>
            <person name="Ortiz-Santana B."/>
            <person name="Ovrebo C."/>
            <person name="Racz N."/>
            <person name="Riley R."/>
            <person name="Savchenko A."/>
            <person name="Shiryaev A."/>
            <person name="Soop K."/>
            <person name="Spirin V."/>
            <person name="Szebenyi C."/>
            <person name="Tomsovsky M."/>
            <person name="Tulloss R.E."/>
            <person name="Uehling J."/>
            <person name="Grigoriev I.V."/>
            <person name="Vagvolgyi C."/>
            <person name="Papp T."/>
            <person name="Martin F.M."/>
            <person name="Miettinen O."/>
            <person name="Hibbett D.S."/>
            <person name="Nagy L.G."/>
        </authorList>
    </citation>
    <scope>NUCLEOTIDE SEQUENCE [LARGE SCALE GENOMIC DNA]</scope>
    <source>
        <strain evidence="2 3">FP101781</strain>
    </source>
</reference>
<dbReference type="AlphaFoldDB" id="A0A4Y7TRQ2"/>
<evidence type="ECO:0000313" key="2">
    <source>
        <dbReference type="EMBL" id="TEB36578.1"/>
    </source>
</evidence>
<comment type="caution">
    <text evidence="2">The sequence shown here is derived from an EMBL/GenBank/DDBJ whole genome shotgun (WGS) entry which is preliminary data.</text>
</comment>
<proteinExistence type="predicted"/>
<name>A0A4Y7TRQ2_COPMI</name>
<evidence type="ECO:0000313" key="3">
    <source>
        <dbReference type="Proteomes" id="UP000298030"/>
    </source>
</evidence>
<feature type="region of interest" description="Disordered" evidence="1">
    <location>
        <begin position="72"/>
        <end position="94"/>
    </location>
</feature>
<keyword evidence="3" id="KW-1185">Reference proteome</keyword>
<protein>
    <submittedName>
        <fullName evidence="2">Uncharacterized protein</fullName>
    </submittedName>
</protein>